<keyword evidence="3" id="KW-0677">Repeat</keyword>
<dbReference type="InterPro" id="IPR015943">
    <property type="entry name" value="WD40/YVTN_repeat-like_dom_sf"/>
</dbReference>
<protein>
    <submittedName>
        <fullName evidence="5">BA75_00153T0</fullName>
    </submittedName>
</protein>
<feature type="repeat" description="WD" evidence="4">
    <location>
        <begin position="152"/>
        <end position="193"/>
    </location>
</feature>
<evidence type="ECO:0000256" key="2">
    <source>
        <dbReference type="ARBA" id="ARBA00022574"/>
    </source>
</evidence>
<dbReference type="Proteomes" id="UP000094565">
    <property type="component" value="Chromosome 1"/>
</dbReference>
<dbReference type="EMBL" id="CP014584">
    <property type="protein sequence ID" value="ANZ73383.1"/>
    <property type="molecule type" value="Genomic_DNA"/>
</dbReference>
<dbReference type="InterPro" id="IPR036322">
    <property type="entry name" value="WD40_repeat_dom_sf"/>
</dbReference>
<dbReference type="AlphaFoldDB" id="A0A1B2J5W5"/>
<dbReference type="OrthoDB" id="2421129at2759"/>
<sequence>MTSVSYTLDTSEVTGHKLGVNSLACSGERLFSAGRDGMVASWSLNKSVSNDAQDDYKYDDFDTNYKTHPQIDNYIAKNVDNEAELLKLERSIAKGINFRQSSFNGFRLDKYSLLHSDWINDISVLDNSTLASCSSDLSVKLWNHETSEVDTLGHHSDYVKCLDFNKENNFLVSGGLDRQLKLWDVDHRKESSHYTGKSDRSSIYSVATSNHMICAGGPDNAIQMYDHRIATPVLALMGHRSTVRCLKISPSYILSGSSDTSVKLWCLRTNRILRTLDMHLAPVWSLHAPDPDFGIFYSGDKSGLLFKTDLRSCNYDDYLDESNNDNFILQNKINENLGVATLIADLSKSSKSENSVLSIVSNGSNVFTSTTTIQNSSEESLKNTCIQAWKIPITNKIIIHQAIRLRKNILLLNSFRSGNFEDGDESKDVYDLVSMLSHETSNYDLAQIDDALSITHLSPDATPLEDVIGLKSTPFASFQGGSSGEFAYADINTGQLTINIDPIDPDQFELLPMNDKPSFACFGNPGLIRYQLLNNRRQVATMDDSLNVQLWDLLNFKKVDECMLSDTKDVDLEGSDEESYRFESYADKFQTNETLPIWCKVQVRAGKLFITLEENTLTNTEIYMDDLFELYPELGKYYSTHHNSDSHDYTALRFNIGKLVLTSLFQNFVDLEIVKQKSGSVSTTSSGISKKTEDPSDSASKKFRLFGRTKSSNNTGASSIISTEDLVEPIFDPNQPFKFNNFEVPRISSTKNVQLIVNQQFKDLRNVTIEVYETNLSILKRLDQGSIDQVLKDLETHLPKWVINALFFNKYMEKPLTKVNFVLLDGTPKDSAHKLPPLENNSLKLSAYNMLRMRKVLCYIVEKFSEKPPEASIYPDPSSWLTVHCQGQKLDLNMTLATVKARIWKNSGDIELNYTRTVPPPGGD</sequence>
<dbReference type="Pfam" id="PF00400">
    <property type="entry name" value="WD40"/>
    <property type="match status" value="4"/>
</dbReference>
<reference evidence="5 6" key="1">
    <citation type="submission" date="2016-02" db="EMBL/GenBank/DDBJ databases">
        <title>Comparative genomic and transcriptomic foundation for Pichia pastoris.</title>
        <authorList>
            <person name="Love K.R."/>
            <person name="Shah K.A."/>
            <person name="Whittaker C.A."/>
            <person name="Wu J."/>
            <person name="Bartlett M.C."/>
            <person name="Ma D."/>
            <person name="Leeson R.L."/>
            <person name="Priest M."/>
            <person name="Young S.K."/>
            <person name="Love J.C."/>
        </authorList>
    </citation>
    <scope>NUCLEOTIDE SEQUENCE [LARGE SCALE GENOMIC DNA]</scope>
    <source>
        <strain evidence="5 6">ATCC 28485</strain>
    </source>
</reference>
<dbReference type="Pfam" id="PF11816">
    <property type="entry name" value="DUF3337"/>
    <property type="match status" value="1"/>
</dbReference>
<gene>
    <name evidence="5" type="primary">YOL087C</name>
    <name evidence="5" type="ORF">ATY40_BA7500153</name>
</gene>
<dbReference type="InterPro" id="IPR019775">
    <property type="entry name" value="WD40_repeat_CS"/>
</dbReference>
<evidence type="ECO:0000256" key="3">
    <source>
        <dbReference type="ARBA" id="ARBA00022737"/>
    </source>
</evidence>
<organism evidence="5 6">
    <name type="scientific">Komagataella pastoris</name>
    <name type="common">Yeast</name>
    <name type="synonym">Pichia pastoris</name>
    <dbReference type="NCBI Taxonomy" id="4922"/>
    <lineage>
        <taxon>Eukaryota</taxon>
        <taxon>Fungi</taxon>
        <taxon>Dikarya</taxon>
        <taxon>Ascomycota</taxon>
        <taxon>Saccharomycotina</taxon>
        <taxon>Pichiomycetes</taxon>
        <taxon>Pichiales</taxon>
        <taxon>Pichiaceae</taxon>
        <taxon>Komagataella</taxon>
    </lineage>
</organism>
<dbReference type="PANTHER" id="PTHR19862">
    <property type="entry name" value="WD REPEAT-CONTAINING PROTEIN 48"/>
    <property type="match status" value="1"/>
</dbReference>
<feature type="repeat" description="WD" evidence="4">
    <location>
        <begin position="236"/>
        <end position="275"/>
    </location>
</feature>
<evidence type="ECO:0000256" key="4">
    <source>
        <dbReference type="PROSITE-ProRule" id="PRU00221"/>
    </source>
</evidence>
<dbReference type="PROSITE" id="PS00678">
    <property type="entry name" value="WD_REPEATS_1"/>
    <property type="match status" value="1"/>
</dbReference>
<keyword evidence="2 4" id="KW-0853">WD repeat</keyword>
<evidence type="ECO:0000256" key="1">
    <source>
        <dbReference type="ARBA" id="ARBA00006917"/>
    </source>
</evidence>
<evidence type="ECO:0000313" key="5">
    <source>
        <dbReference type="EMBL" id="ANZ73383.1"/>
    </source>
</evidence>
<keyword evidence="6" id="KW-1185">Reference proteome</keyword>
<dbReference type="SUPFAM" id="SSF50978">
    <property type="entry name" value="WD40 repeat-like"/>
    <property type="match status" value="1"/>
</dbReference>
<dbReference type="PANTHER" id="PTHR19862:SF14">
    <property type="entry name" value="WD REPEAT-CONTAINING PROTEIN 48"/>
    <property type="match status" value="1"/>
</dbReference>
<name>A0A1B2J5W5_PICPA</name>
<dbReference type="InterPro" id="IPR020472">
    <property type="entry name" value="WD40_PAC1"/>
</dbReference>
<proteinExistence type="inferred from homology"/>
<dbReference type="InterPro" id="IPR001680">
    <property type="entry name" value="WD40_rpt"/>
</dbReference>
<dbReference type="PROSITE" id="PS50082">
    <property type="entry name" value="WD_REPEATS_2"/>
    <property type="match status" value="2"/>
</dbReference>
<dbReference type="InterPro" id="IPR021772">
    <property type="entry name" value="WDR48/Bun107"/>
</dbReference>
<dbReference type="Gene3D" id="2.130.10.10">
    <property type="entry name" value="YVTN repeat-like/Quinoprotein amine dehydrogenase"/>
    <property type="match status" value="2"/>
</dbReference>
<dbReference type="GO" id="GO:0000724">
    <property type="term" value="P:double-strand break repair via homologous recombination"/>
    <property type="evidence" value="ECO:0007669"/>
    <property type="project" value="TreeGrafter"/>
</dbReference>
<dbReference type="InterPro" id="IPR051246">
    <property type="entry name" value="WDR48"/>
</dbReference>
<dbReference type="PRINTS" id="PR00320">
    <property type="entry name" value="GPROTEINBRPT"/>
</dbReference>
<dbReference type="GO" id="GO:0043130">
    <property type="term" value="F:ubiquitin binding"/>
    <property type="evidence" value="ECO:0007669"/>
    <property type="project" value="TreeGrafter"/>
</dbReference>
<dbReference type="PROSITE" id="PS50294">
    <property type="entry name" value="WD_REPEATS_REGION"/>
    <property type="match status" value="2"/>
</dbReference>
<accession>A0A1B2J5W5</accession>
<dbReference type="SMART" id="SM00320">
    <property type="entry name" value="WD40"/>
    <property type="match status" value="6"/>
</dbReference>
<comment type="similarity">
    <text evidence="1">Belongs to the WD repeat WDR48 family.</text>
</comment>
<evidence type="ECO:0000313" key="6">
    <source>
        <dbReference type="Proteomes" id="UP000094565"/>
    </source>
</evidence>